<reference evidence="3 4" key="1">
    <citation type="journal article" date="2012" name="PLoS ONE">
        <title>The purine-utilizing bacterium Clostridium acidurici 9a: a genome-guided metabolic reconsideration.</title>
        <authorList>
            <person name="Hartwich K."/>
            <person name="Poehlein A."/>
            <person name="Daniel R."/>
        </authorList>
    </citation>
    <scope>NUCLEOTIDE SEQUENCE [LARGE SCALE GENOMIC DNA]</scope>
    <source>
        <strain evidence="4">ATCC 7906 / DSM 604 / BCRC 14475 / CIP 104303 / KCTC 5404 / NCIMB 10678 / 9a</strain>
    </source>
</reference>
<dbReference type="EMBL" id="CP003326">
    <property type="protein sequence ID" value="AFS77254.1"/>
    <property type="molecule type" value="Genomic_DNA"/>
</dbReference>
<keyword evidence="4" id="KW-1185">Reference proteome</keyword>
<dbReference type="HOGENOM" id="CLU_128251_1_1_9"/>
<dbReference type="Proteomes" id="UP000006094">
    <property type="component" value="Chromosome"/>
</dbReference>
<dbReference type="KEGG" id="cad:Curi_c01740"/>
<dbReference type="InterPro" id="IPR012854">
    <property type="entry name" value="Cu_amine_oxidase-like_N"/>
</dbReference>
<accession>K0AVE6</accession>
<evidence type="ECO:0000256" key="1">
    <source>
        <dbReference type="SAM" id="MobiDB-lite"/>
    </source>
</evidence>
<dbReference type="RefSeq" id="WP_014966391.1">
    <property type="nucleotide sequence ID" value="NC_018664.1"/>
</dbReference>
<dbReference type="InterPro" id="IPR036582">
    <property type="entry name" value="Mao_N_sf"/>
</dbReference>
<dbReference type="eggNOG" id="COG4447">
    <property type="taxonomic scope" value="Bacteria"/>
</dbReference>
<name>K0AVE6_GOTA9</name>
<evidence type="ECO:0000259" key="2">
    <source>
        <dbReference type="Pfam" id="PF07833"/>
    </source>
</evidence>
<organism evidence="3 4">
    <name type="scientific">Gottschalkia acidurici (strain ATCC 7906 / DSM 604 / BCRC 14475 / CIP 104303 / KCTC 5404 / NCIMB 10678 / 9a)</name>
    <name type="common">Clostridium acidurici</name>
    <dbReference type="NCBI Taxonomy" id="1128398"/>
    <lineage>
        <taxon>Bacteria</taxon>
        <taxon>Bacillati</taxon>
        <taxon>Bacillota</taxon>
        <taxon>Tissierellia</taxon>
        <taxon>Tissierellales</taxon>
        <taxon>Gottschalkiaceae</taxon>
        <taxon>Gottschalkia</taxon>
    </lineage>
</organism>
<protein>
    <submittedName>
        <fullName evidence="3">Copper amine oxidase-like protein</fullName>
    </submittedName>
</protein>
<proteinExistence type="predicted"/>
<dbReference type="Pfam" id="PF07833">
    <property type="entry name" value="Cu_amine_oxidN1"/>
    <property type="match status" value="1"/>
</dbReference>
<dbReference type="STRING" id="1128398.Curi_c01740"/>
<evidence type="ECO:0000313" key="3">
    <source>
        <dbReference type="EMBL" id="AFS77254.1"/>
    </source>
</evidence>
<feature type="domain" description="Copper amine oxidase-like N-terminal" evidence="2">
    <location>
        <begin position="2"/>
        <end position="107"/>
    </location>
</feature>
<sequence length="141" mass="15948">MKNKDIKFDTPPVIKEGRTLIPVRAITEGFGANLEWNEETKEVKINKDGNEIILKIGSDIALVNGKEVKLDVNANTFSNRTYVPLRFISENLGLKVEWDDESQTVEIDDEDNSDDVDDKDDINDIDDDSDNDDDTDDDNDN</sequence>
<dbReference type="SUPFAM" id="SSF55383">
    <property type="entry name" value="Copper amine oxidase, domain N"/>
    <property type="match status" value="1"/>
</dbReference>
<feature type="region of interest" description="Disordered" evidence="1">
    <location>
        <begin position="103"/>
        <end position="141"/>
    </location>
</feature>
<evidence type="ECO:0000313" key="4">
    <source>
        <dbReference type="Proteomes" id="UP000006094"/>
    </source>
</evidence>
<dbReference type="Gene3D" id="3.30.457.10">
    <property type="entry name" value="Copper amine oxidase-like, N-terminal domain"/>
    <property type="match status" value="1"/>
</dbReference>
<dbReference type="AlphaFoldDB" id="K0AVE6"/>
<gene>
    <name evidence="3" type="ordered locus">Curi_c01740</name>
</gene>